<dbReference type="InterPro" id="IPR009335">
    <property type="entry name" value="T3SS_HrpE/ATPase_suE"/>
</dbReference>
<dbReference type="Pfam" id="PF06188">
    <property type="entry name" value="HrpE"/>
    <property type="match status" value="1"/>
</dbReference>
<evidence type="ECO:0000313" key="1">
    <source>
        <dbReference type="EMBL" id="ORM69907.1"/>
    </source>
</evidence>
<organism evidence="1 2">
    <name type="scientific">Pantoea wallisii</name>
    <dbReference type="NCBI Taxonomy" id="1076551"/>
    <lineage>
        <taxon>Bacteria</taxon>
        <taxon>Pseudomonadati</taxon>
        <taxon>Pseudomonadota</taxon>
        <taxon>Gammaproteobacteria</taxon>
        <taxon>Enterobacterales</taxon>
        <taxon>Erwiniaceae</taxon>
        <taxon>Pantoea</taxon>
    </lineage>
</organism>
<proteinExistence type="predicted"/>
<evidence type="ECO:0008006" key="3">
    <source>
        <dbReference type="Google" id="ProtNLM"/>
    </source>
</evidence>
<comment type="caution">
    <text evidence="1">The sequence shown here is derived from an EMBL/GenBank/DDBJ whole genome shotgun (WGS) entry which is preliminary data.</text>
</comment>
<dbReference type="Proteomes" id="UP000193104">
    <property type="component" value="Unassembled WGS sequence"/>
</dbReference>
<sequence length="207" mass="23130">MWITRELNFNERPTLEESVLLRASVVQSLQQCDDVLSRAQLQHAEILVRAESLAAEIIAKAEAQAEVHASRLLAEKEAQFLQRSGALFADWHAARLQQEENLVQQARELVHATLEHLFAQSTEAQKTTALLRQLLHAGAREADATLCCSSQHYADADAWLQSHPHLSWALKCDDTLPADSLLLQTASGELNVAWPQLQQRLLSTIQT</sequence>
<reference evidence="1 2" key="1">
    <citation type="journal article" date="2017" name="Antonie Van Leeuwenhoek">
        <title>Phylogenomic resolution of the bacterial genus Pantoea and its relationship with Erwinia and Tatumella.</title>
        <authorList>
            <person name="Palmer M."/>
            <person name="Steenkamp E.T."/>
            <person name="Coetzee M.P."/>
            <person name="Chan W.Y."/>
            <person name="van Zyl E."/>
            <person name="De Maayer P."/>
            <person name="Coutinho T.A."/>
            <person name="Blom J."/>
            <person name="Smits T.H."/>
            <person name="Duffy B."/>
            <person name="Venter S.N."/>
        </authorList>
    </citation>
    <scope>NUCLEOTIDE SEQUENCE [LARGE SCALE GENOMIC DNA]</scope>
    <source>
        <strain evidence="1 2">LMG 26277</strain>
    </source>
</reference>
<protein>
    <recommendedName>
        <fullName evidence="3">Type III secretion protein</fullName>
    </recommendedName>
</protein>
<dbReference type="OrthoDB" id="6631671at2"/>
<dbReference type="RefSeq" id="WP_128602686.1">
    <property type="nucleotide sequence ID" value="NZ_MLFS01000067.1"/>
</dbReference>
<dbReference type="AlphaFoldDB" id="A0A1X1CZX0"/>
<name>A0A1X1CZX0_9GAMM</name>
<dbReference type="EMBL" id="MLFS01000067">
    <property type="protein sequence ID" value="ORM69907.1"/>
    <property type="molecule type" value="Genomic_DNA"/>
</dbReference>
<accession>A0A1X1CZX0</accession>
<dbReference type="STRING" id="1076551.HA48_18580"/>
<keyword evidence="2" id="KW-1185">Reference proteome</keyword>
<evidence type="ECO:0000313" key="2">
    <source>
        <dbReference type="Proteomes" id="UP000193104"/>
    </source>
</evidence>
<gene>
    <name evidence="1" type="ORF">HA48_18580</name>
</gene>